<evidence type="ECO:0000313" key="10">
    <source>
        <dbReference type="Proteomes" id="UP000195807"/>
    </source>
</evidence>
<feature type="transmembrane region" description="Helical" evidence="7">
    <location>
        <begin position="156"/>
        <end position="178"/>
    </location>
</feature>
<dbReference type="EMBL" id="CP019602">
    <property type="protein sequence ID" value="ARU15890.1"/>
    <property type="molecule type" value="Genomic_DNA"/>
</dbReference>
<dbReference type="KEGG" id="cman:A9D14_06440"/>
<feature type="transmembrane region" description="Helical" evidence="7">
    <location>
        <begin position="91"/>
        <end position="110"/>
    </location>
</feature>
<dbReference type="InterPro" id="IPR036259">
    <property type="entry name" value="MFS_trans_sf"/>
</dbReference>
<dbReference type="InterPro" id="IPR010290">
    <property type="entry name" value="TM_effector"/>
</dbReference>
<dbReference type="GO" id="GO:0022857">
    <property type="term" value="F:transmembrane transporter activity"/>
    <property type="evidence" value="ECO:0007669"/>
    <property type="project" value="InterPro"/>
</dbReference>
<dbReference type="PANTHER" id="PTHR23513:SF9">
    <property type="entry name" value="ENTEROBACTIN EXPORTER ENTS"/>
    <property type="match status" value="1"/>
</dbReference>
<keyword evidence="5 7" id="KW-1133">Transmembrane helix</keyword>
<reference evidence="9 10" key="1">
    <citation type="submission" date="2017-01" db="EMBL/GenBank/DDBJ databases">
        <title>Complete genome sequence of esterase-producing bacterium Croceicoccus marinus E4A9.</title>
        <authorList>
            <person name="Wu Y.-H."/>
            <person name="Cheng H."/>
            <person name="Xu L."/>
            <person name="Huo Y.-Y."/>
            <person name="Wang C.-S."/>
            <person name="Xu X.-W."/>
        </authorList>
    </citation>
    <scope>NUCLEOTIDE SEQUENCE [LARGE SCALE GENOMIC DNA]</scope>
    <source>
        <strain evidence="9 10">E4A9</strain>
    </source>
</reference>
<dbReference type="CDD" id="cd06173">
    <property type="entry name" value="MFS_MefA_like"/>
    <property type="match status" value="1"/>
</dbReference>
<feature type="transmembrane region" description="Helical" evidence="7">
    <location>
        <begin position="233"/>
        <end position="258"/>
    </location>
</feature>
<evidence type="ECO:0000313" key="9">
    <source>
        <dbReference type="EMBL" id="ARU15890.1"/>
    </source>
</evidence>
<dbReference type="Proteomes" id="UP000195807">
    <property type="component" value="Chromosome"/>
</dbReference>
<keyword evidence="10" id="KW-1185">Reference proteome</keyword>
<name>A0A1Z1FAU9_9SPHN</name>
<feature type="domain" description="Major facilitator superfamily (MFS) profile" evidence="8">
    <location>
        <begin position="20"/>
        <end position="411"/>
    </location>
</feature>
<dbReference type="PROSITE" id="PS50850">
    <property type="entry name" value="MFS"/>
    <property type="match status" value="1"/>
</dbReference>
<evidence type="ECO:0000256" key="2">
    <source>
        <dbReference type="ARBA" id="ARBA00022448"/>
    </source>
</evidence>
<feature type="transmembrane region" description="Helical" evidence="7">
    <location>
        <begin position="322"/>
        <end position="344"/>
    </location>
</feature>
<evidence type="ECO:0000259" key="8">
    <source>
        <dbReference type="PROSITE" id="PS50850"/>
    </source>
</evidence>
<evidence type="ECO:0000256" key="3">
    <source>
        <dbReference type="ARBA" id="ARBA00022475"/>
    </source>
</evidence>
<evidence type="ECO:0000256" key="4">
    <source>
        <dbReference type="ARBA" id="ARBA00022692"/>
    </source>
</evidence>
<dbReference type="AlphaFoldDB" id="A0A1Z1FAU9"/>
<keyword evidence="3" id="KW-1003">Cell membrane</keyword>
<evidence type="ECO:0000256" key="1">
    <source>
        <dbReference type="ARBA" id="ARBA00004651"/>
    </source>
</evidence>
<gene>
    <name evidence="9" type="ORF">A9D14_06440</name>
</gene>
<comment type="subcellular location">
    <subcellularLocation>
        <location evidence="1">Cell membrane</location>
        <topology evidence="1">Multi-pass membrane protein</topology>
    </subcellularLocation>
</comment>
<evidence type="ECO:0000256" key="5">
    <source>
        <dbReference type="ARBA" id="ARBA00022989"/>
    </source>
</evidence>
<dbReference type="OrthoDB" id="7283966at2"/>
<feature type="transmembrane region" description="Helical" evidence="7">
    <location>
        <begin position="296"/>
        <end position="316"/>
    </location>
</feature>
<feature type="transmembrane region" description="Helical" evidence="7">
    <location>
        <begin position="378"/>
        <end position="406"/>
    </location>
</feature>
<dbReference type="STRING" id="450378.GCA_001661675_01291"/>
<dbReference type="Pfam" id="PF05977">
    <property type="entry name" value="MFS_3"/>
    <property type="match status" value="1"/>
</dbReference>
<feature type="transmembrane region" description="Helical" evidence="7">
    <location>
        <begin position="64"/>
        <end position="84"/>
    </location>
</feature>
<dbReference type="Gene3D" id="1.20.1250.20">
    <property type="entry name" value="MFS general substrate transporter like domains"/>
    <property type="match status" value="1"/>
</dbReference>
<protein>
    <submittedName>
        <fullName evidence="9">MFS transporter</fullName>
    </submittedName>
</protein>
<dbReference type="SUPFAM" id="SSF103473">
    <property type="entry name" value="MFS general substrate transporter"/>
    <property type="match status" value="1"/>
</dbReference>
<dbReference type="PANTHER" id="PTHR23513">
    <property type="entry name" value="INTEGRAL MEMBRANE EFFLUX PROTEIN-RELATED"/>
    <property type="match status" value="1"/>
</dbReference>
<organism evidence="9 10">
    <name type="scientific">Croceicoccus marinus</name>
    <dbReference type="NCBI Taxonomy" id="450378"/>
    <lineage>
        <taxon>Bacteria</taxon>
        <taxon>Pseudomonadati</taxon>
        <taxon>Pseudomonadota</taxon>
        <taxon>Alphaproteobacteria</taxon>
        <taxon>Sphingomonadales</taxon>
        <taxon>Erythrobacteraceae</taxon>
        <taxon>Croceicoccus</taxon>
    </lineage>
</organism>
<dbReference type="GO" id="GO:0005886">
    <property type="term" value="C:plasma membrane"/>
    <property type="evidence" value="ECO:0007669"/>
    <property type="project" value="UniProtKB-SubCell"/>
</dbReference>
<evidence type="ECO:0000256" key="7">
    <source>
        <dbReference type="SAM" id="Phobius"/>
    </source>
</evidence>
<keyword evidence="4 7" id="KW-0812">Transmembrane</keyword>
<feature type="transmembrane region" description="Helical" evidence="7">
    <location>
        <begin position="184"/>
        <end position="203"/>
    </location>
</feature>
<proteinExistence type="predicted"/>
<accession>A0A1Z1FAU9</accession>
<dbReference type="InterPro" id="IPR020846">
    <property type="entry name" value="MFS_dom"/>
</dbReference>
<feature type="transmembrane region" description="Helical" evidence="7">
    <location>
        <begin position="270"/>
        <end position="289"/>
    </location>
</feature>
<feature type="transmembrane region" description="Helical" evidence="7">
    <location>
        <begin position="20"/>
        <end position="44"/>
    </location>
</feature>
<dbReference type="RefSeq" id="WP_066844191.1">
    <property type="nucleotide sequence ID" value="NZ_CP019602.1"/>
</dbReference>
<keyword evidence="2" id="KW-0813">Transport</keyword>
<keyword evidence="6 7" id="KW-0472">Membrane</keyword>
<sequence>MTVPAAPEPRHPLQIRDYRLFWVARFAGVIATLSMVVVLGWQVYDVARSDYGMSRSLAAFQLGLLGAAQFLPLFLLTPFAGFAADRFDRRWVAVAAMLLDIVIAAALGFATWSDNLTLPLLFLLAATHGTARVFFGPAMNALAPNIVPAWMIPRAIATNAIAWQFATVLGPAAGGMLYAVFPSFPYIVSVFLLALAALMVALIKPLRQPDIDRKLHPIRQVKDGLRFVWNDRFLLGAISLDLFAVLLGGVTALLPVFARDILQVGPIGLGWMRAAPAVGAGLVALWLAWKPMERNVGVKMLWAVAVYGLMTALFGISRELLASLAVLVVLGAADMISVFVRGSLVQLNTPDHMRGRVSSISGLAISASNELGELQSGVVAALIGATGAVVFGGVGAILVVVIWAYAYPELRNARTFAPAYRVKDDGKPAKEQEGAMT</sequence>
<evidence type="ECO:0000256" key="6">
    <source>
        <dbReference type="ARBA" id="ARBA00023136"/>
    </source>
</evidence>